<dbReference type="OrthoDB" id="2507152at2759"/>
<sequence length="254" mass="28857">MNPTRLFTEVARQNKLLKDTITSFSILLDEDPSFEPYAHTQSDHDEMTSIASFPSTHSPTLSSTSTSTRTSMSSSQQSTLETLIDLLDRQESRLDFLEAFGTDVLLNCHIPTFRGLRRTKDHPDEISVHEWCAKVSDHLKTLKSINTTGPEPKAFVRFIRAHLELKPAKLIHTLLERNRLLVRSNFPHEIPPGCAADGDGDPGLLFEYPFRLHVLRHPRALLNLLQSKFTDQKPTSLQKLNRIEIRPGDSLLLR</sequence>
<dbReference type="Proteomes" id="UP000886653">
    <property type="component" value="Unassembled WGS sequence"/>
</dbReference>
<feature type="region of interest" description="Disordered" evidence="1">
    <location>
        <begin position="49"/>
        <end position="76"/>
    </location>
</feature>
<reference evidence="2" key="1">
    <citation type="submission" date="2013-11" db="EMBL/GenBank/DDBJ databases">
        <title>Genome sequence of the fusiform rust pathogen reveals effectors for host alternation and coevolution with pine.</title>
        <authorList>
            <consortium name="DOE Joint Genome Institute"/>
            <person name="Smith K."/>
            <person name="Pendleton A."/>
            <person name="Kubisiak T."/>
            <person name="Anderson C."/>
            <person name="Salamov A."/>
            <person name="Aerts A."/>
            <person name="Riley R."/>
            <person name="Clum A."/>
            <person name="Lindquist E."/>
            <person name="Ence D."/>
            <person name="Campbell M."/>
            <person name="Kronenberg Z."/>
            <person name="Feau N."/>
            <person name="Dhillon B."/>
            <person name="Hamelin R."/>
            <person name="Burleigh J."/>
            <person name="Smith J."/>
            <person name="Yandell M."/>
            <person name="Nelson C."/>
            <person name="Grigoriev I."/>
            <person name="Davis J."/>
        </authorList>
    </citation>
    <scope>NUCLEOTIDE SEQUENCE</scope>
    <source>
        <strain evidence="2">G11</strain>
    </source>
</reference>
<evidence type="ECO:0000256" key="1">
    <source>
        <dbReference type="SAM" id="MobiDB-lite"/>
    </source>
</evidence>
<keyword evidence="3" id="KW-1185">Reference proteome</keyword>
<dbReference type="AlphaFoldDB" id="A0A9P6NVP3"/>
<evidence type="ECO:0000313" key="3">
    <source>
        <dbReference type="Proteomes" id="UP000886653"/>
    </source>
</evidence>
<name>A0A9P6NVP3_9BASI</name>
<organism evidence="2 3">
    <name type="scientific">Cronartium quercuum f. sp. fusiforme G11</name>
    <dbReference type="NCBI Taxonomy" id="708437"/>
    <lineage>
        <taxon>Eukaryota</taxon>
        <taxon>Fungi</taxon>
        <taxon>Dikarya</taxon>
        <taxon>Basidiomycota</taxon>
        <taxon>Pucciniomycotina</taxon>
        <taxon>Pucciniomycetes</taxon>
        <taxon>Pucciniales</taxon>
        <taxon>Coleosporiaceae</taxon>
        <taxon>Cronartium</taxon>
    </lineage>
</organism>
<proteinExistence type="predicted"/>
<evidence type="ECO:0000313" key="2">
    <source>
        <dbReference type="EMBL" id="KAG0150320.1"/>
    </source>
</evidence>
<protein>
    <submittedName>
        <fullName evidence="2">Uncharacterized protein</fullName>
    </submittedName>
</protein>
<dbReference type="EMBL" id="MU167220">
    <property type="protein sequence ID" value="KAG0150320.1"/>
    <property type="molecule type" value="Genomic_DNA"/>
</dbReference>
<feature type="compositionally biased region" description="Low complexity" evidence="1">
    <location>
        <begin position="52"/>
        <end position="76"/>
    </location>
</feature>
<gene>
    <name evidence="2" type="ORF">CROQUDRAFT_38514</name>
</gene>
<comment type="caution">
    <text evidence="2">The sequence shown here is derived from an EMBL/GenBank/DDBJ whole genome shotgun (WGS) entry which is preliminary data.</text>
</comment>
<accession>A0A9P6NVP3</accession>